<keyword evidence="2" id="KW-0479">Metal-binding</keyword>
<dbReference type="InterPro" id="IPR012337">
    <property type="entry name" value="RNaseH-like_sf"/>
</dbReference>
<evidence type="ECO:0000256" key="1">
    <source>
        <dbReference type="ARBA" id="ARBA00022722"/>
    </source>
</evidence>
<reference key="1">
    <citation type="submission" date="2010-11" db="EMBL/GenBank/DDBJ databases">
        <title>The complete genome of Paludibacter propionicigenes DSM 17365.</title>
        <authorList>
            <consortium name="US DOE Joint Genome Institute (JGI-PGF)"/>
            <person name="Lucas S."/>
            <person name="Copeland A."/>
            <person name="Lapidus A."/>
            <person name="Bruce D."/>
            <person name="Goodwin L."/>
            <person name="Pitluck S."/>
            <person name="Kyrpides N."/>
            <person name="Mavromatis K."/>
            <person name="Ivanova N."/>
            <person name="Munk A.C."/>
            <person name="Brettin T."/>
            <person name="Detter J.C."/>
            <person name="Han C."/>
            <person name="Tapia R."/>
            <person name="Land M."/>
            <person name="Hauser L."/>
            <person name="Markowitz V."/>
            <person name="Cheng J.-F."/>
            <person name="Hugenholtz P."/>
            <person name="Woyke T."/>
            <person name="Wu D."/>
            <person name="Gronow S."/>
            <person name="Wellnitz S."/>
            <person name="Brambilla E."/>
            <person name="Klenk H.-P."/>
            <person name="Eisen J.A."/>
        </authorList>
    </citation>
    <scope>NUCLEOTIDE SEQUENCE</scope>
    <source>
        <strain>WB4</strain>
    </source>
</reference>
<dbReference type="InterPro" id="IPR002562">
    <property type="entry name" value="3'-5'_exonuclease_dom"/>
</dbReference>
<keyword evidence="5" id="KW-0460">Magnesium</keyword>
<evidence type="ECO:0000256" key="3">
    <source>
        <dbReference type="ARBA" id="ARBA00022801"/>
    </source>
</evidence>
<gene>
    <name evidence="9" type="ordered locus">Palpr_2743</name>
</gene>
<keyword evidence="1" id="KW-0540">Nuclease</keyword>
<evidence type="ECO:0000256" key="7">
    <source>
        <dbReference type="ARBA" id="ARBA00042761"/>
    </source>
</evidence>
<dbReference type="Gene3D" id="3.30.420.10">
    <property type="entry name" value="Ribonuclease H-like superfamily/Ribonuclease H"/>
    <property type="match status" value="1"/>
</dbReference>
<dbReference type="EMBL" id="CP002345">
    <property type="protein sequence ID" value="ADQ80873.1"/>
    <property type="molecule type" value="Genomic_DNA"/>
</dbReference>
<name>E4T829_PALPW</name>
<keyword evidence="4 9" id="KW-0269">Exonuclease</keyword>
<dbReference type="Proteomes" id="UP000008718">
    <property type="component" value="Chromosome"/>
</dbReference>
<dbReference type="HOGENOM" id="CLU_049674_2_1_10"/>
<evidence type="ECO:0000256" key="6">
    <source>
        <dbReference type="ARBA" id="ARBA00040531"/>
    </source>
</evidence>
<evidence type="ECO:0000256" key="4">
    <source>
        <dbReference type="ARBA" id="ARBA00022839"/>
    </source>
</evidence>
<evidence type="ECO:0000313" key="9">
    <source>
        <dbReference type="EMBL" id="ADQ80873.1"/>
    </source>
</evidence>
<dbReference type="GO" id="GO:0003676">
    <property type="term" value="F:nucleic acid binding"/>
    <property type="evidence" value="ECO:0007669"/>
    <property type="project" value="InterPro"/>
</dbReference>
<dbReference type="KEGG" id="ppn:Palpr_2743"/>
<dbReference type="InterPro" id="IPR036397">
    <property type="entry name" value="RNaseH_sf"/>
</dbReference>
<evidence type="ECO:0000313" key="10">
    <source>
        <dbReference type="Proteomes" id="UP000008718"/>
    </source>
</evidence>
<dbReference type="PANTHER" id="PTHR13620:SF109">
    <property type="entry name" value="3'-5' EXONUCLEASE"/>
    <property type="match status" value="1"/>
</dbReference>
<dbReference type="GO" id="GO:0046872">
    <property type="term" value="F:metal ion binding"/>
    <property type="evidence" value="ECO:0007669"/>
    <property type="project" value="UniProtKB-KW"/>
</dbReference>
<dbReference type="RefSeq" id="WP_013446242.1">
    <property type="nucleotide sequence ID" value="NC_014734.1"/>
</dbReference>
<reference evidence="9 10" key="2">
    <citation type="journal article" date="2011" name="Stand. Genomic Sci.">
        <title>Complete genome sequence of Paludibacter propionicigenes type strain (WB4).</title>
        <authorList>
            <person name="Gronow S."/>
            <person name="Munk C."/>
            <person name="Lapidus A."/>
            <person name="Nolan M."/>
            <person name="Lucas S."/>
            <person name="Hammon N."/>
            <person name="Deshpande S."/>
            <person name="Cheng J.F."/>
            <person name="Tapia R."/>
            <person name="Han C."/>
            <person name="Goodwin L."/>
            <person name="Pitluck S."/>
            <person name="Liolios K."/>
            <person name="Ivanova N."/>
            <person name="Mavromatis K."/>
            <person name="Mikhailova N."/>
            <person name="Pati A."/>
            <person name="Chen A."/>
            <person name="Palaniappan K."/>
            <person name="Land M."/>
            <person name="Hauser L."/>
            <person name="Chang Y.J."/>
            <person name="Jeffries C.D."/>
            <person name="Brambilla E."/>
            <person name="Rohde M."/>
            <person name="Goker M."/>
            <person name="Detter J.C."/>
            <person name="Woyke T."/>
            <person name="Bristow J."/>
            <person name="Eisen J.A."/>
            <person name="Markowitz V."/>
            <person name="Hugenholtz P."/>
            <person name="Kyrpides N.C."/>
            <person name="Klenk H.P."/>
        </authorList>
    </citation>
    <scope>NUCLEOTIDE SEQUENCE [LARGE SCALE GENOMIC DNA]</scope>
    <source>
        <strain evidence="10">DSM 17365 / JCM 13257 / WB4</strain>
    </source>
</reference>
<dbReference type="Pfam" id="PF01612">
    <property type="entry name" value="DNA_pol_A_exo1"/>
    <property type="match status" value="1"/>
</dbReference>
<evidence type="ECO:0000256" key="2">
    <source>
        <dbReference type="ARBA" id="ARBA00022723"/>
    </source>
</evidence>
<dbReference type="CDD" id="cd06141">
    <property type="entry name" value="WRN_exo"/>
    <property type="match status" value="1"/>
</dbReference>
<accession>E4T829</accession>
<evidence type="ECO:0000256" key="5">
    <source>
        <dbReference type="ARBA" id="ARBA00022842"/>
    </source>
</evidence>
<feature type="domain" description="3'-5' exonuclease" evidence="8">
    <location>
        <begin position="23"/>
        <end position="192"/>
    </location>
</feature>
<proteinExistence type="predicted"/>
<dbReference type="AlphaFoldDB" id="E4T829"/>
<sequence>MFRTKITKDEVNLMPVVLFEGKITLVDDLSKIQPAIAELRKSKVVGIDTETKPSFTRGTYHKVSLVQISTLDHCFLFRLNKIDFPAALAEFLSDENIKKIGLSLRDDLNGLNKHHAFKPANCVDIQTIVQSYGILELGLQKIYAILFGKKISKSQRLTNWENPELTEQQQRYAATDAWASLQIYLQLMSEKKLTKKQIDKILQQHALEQRELREQQMASREAAANQEDTSI</sequence>
<evidence type="ECO:0000259" key="8">
    <source>
        <dbReference type="SMART" id="SM00474"/>
    </source>
</evidence>
<protein>
    <recommendedName>
        <fullName evidence="6">3'-5' exonuclease</fullName>
    </recommendedName>
    <alternativeName>
        <fullName evidence="7">Werner Syndrome-like exonuclease</fullName>
    </alternativeName>
</protein>
<dbReference type="eggNOG" id="COG0349">
    <property type="taxonomic scope" value="Bacteria"/>
</dbReference>
<organism evidence="9 10">
    <name type="scientific">Paludibacter propionicigenes (strain DSM 17365 / JCM 13257 / WB4)</name>
    <dbReference type="NCBI Taxonomy" id="694427"/>
    <lineage>
        <taxon>Bacteria</taxon>
        <taxon>Pseudomonadati</taxon>
        <taxon>Bacteroidota</taxon>
        <taxon>Bacteroidia</taxon>
        <taxon>Bacteroidales</taxon>
        <taxon>Paludibacteraceae</taxon>
        <taxon>Paludibacter</taxon>
    </lineage>
</organism>
<dbReference type="GO" id="GO:0006139">
    <property type="term" value="P:nucleobase-containing compound metabolic process"/>
    <property type="evidence" value="ECO:0007669"/>
    <property type="project" value="InterPro"/>
</dbReference>
<dbReference type="SMART" id="SM00474">
    <property type="entry name" value="35EXOc"/>
    <property type="match status" value="1"/>
</dbReference>
<keyword evidence="3" id="KW-0378">Hydrolase</keyword>
<dbReference type="PANTHER" id="PTHR13620">
    <property type="entry name" value="3-5 EXONUCLEASE"/>
    <property type="match status" value="1"/>
</dbReference>
<dbReference type="InterPro" id="IPR051132">
    <property type="entry name" value="3-5_Exonuclease_domain"/>
</dbReference>
<keyword evidence="10" id="KW-1185">Reference proteome</keyword>
<dbReference type="STRING" id="694427.Palpr_2743"/>
<dbReference type="SUPFAM" id="SSF53098">
    <property type="entry name" value="Ribonuclease H-like"/>
    <property type="match status" value="1"/>
</dbReference>
<dbReference type="GO" id="GO:0008408">
    <property type="term" value="F:3'-5' exonuclease activity"/>
    <property type="evidence" value="ECO:0007669"/>
    <property type="project" value="InterPro"/>
</dbReference>